<gene>
    <name evidence="1" type="ORF">PYX00_003376</name>
</gene>
<reference evidence="1" key="1">
    <citation type="journal article" date="2024" name="Gigascience">
        <title>Chromosome-level genome of the poultry shaft louse Menopon gallinae provides insight into the host-switching and adaptive evolution of parasitic lice.</title>
        <authorList>
            <person name="Xu Y."/>
            <person name="Ma L."/>
            <person name="Liu S."/>
            <person name="Liang Y."/>
            <person name="Liu Q."/>
            <person name="He Z."/>
            <person name="Tian L."/>
            <person name="Duan Y."/>
            <person name="Cai W."/>
            <person name="Li H."/>
            <person name="Song F."/>
        </authorList>
    </citation>
    <scope>NUCLEOTIDE SEQUENCE</scope>
    <source>
        <strain evidence="1">Cailab_2023a</strain>
    </source>
</reference>
<accession>A0AAW2I0G7</accession>
<protein>
    <submittedName>
        <fullName evidence="1">Uncharacterized protein</fullName>
    </submittedName>
</protein>
<proteinExistence type="predicted"/>
<dbReference type="AlphaFoldDB" id="A0AAW2I0G7"/>
<sequence>MLNRSRSWPVQSVVTLDPRGIVCSKIRGPIDARTPDVVLEASERPWTGPDIFPAKDGTRALPAEISVIEEDSKLLTRYQIDLLRKKTEAGCEPQRKPAPADRSLVRSHSLGHEQIEAKANRTFKKYSLPTPRLKDANPDGETAKRKTVSEVKKVSTLTRHYYPEGGWGFVILTCSVLVQVLCHGLQLSSGTIMVKSAGKFDVDVVHTVCGRYADYYSDSIPKHDYLEIPPYSYSRSSGNDVTPPRSYSPDT</sequence>
<organism evidence="1">
    <name type="scientific">Menopon gallinae</name>
    <name type="common">poultry shaft louse</name>
    <dbReference type="NCBI Taxonomy" id="328185"/>
    <lineage>
        <taxon>Eukaryota</taxon>
        <taxon>Metazoa</taxon>
        <taxon>Ecdysozoa</taxon>
        <taxon>Arthropoda</taxon>
        <taxon>Hexapoda</taxon>
        <taxon>Insecta</taxon>
        <taxon>Pterygota</taxon>
        <taxon>Neoptera</taxon>
        <taxon>Paraneoptera</taxon>
        <taxon>Psocodea</taxon>
        <taxon>Troctomorpha</taxon>
        <taxon>Phthiraptera</taxon>
        <taxon>Amblycera</taxon>
        <taxon>Menoponidae</taxon>
        <taxon>Menopon</taxon>
    </lineage>
</organism>
<comment type="caution">
    <text evidence="1">The sequence shown here is derived from an EMBL/GenBank/DDBJ whole genome shotgun (WGS) entry which is preliminary data.</text>
</comment>
<evidence type="ECO:0000313" key="1">
    <source>
        <dbReference type="EMBL" id="KAL0275559.1"/>
    </source>
</evidence>
<dbReference type="EMBL" id="JARGDH010000002">
    <property type="protein sequence ID" value="KAL0275559.1"/>
    <property type="molecule type" value="Genomic_DNA"/>
</dbReference>
<name>A0AAW2I0G7_9NEOP</name>